<dbReference type="Pfam" id="PF00176">
    <property type="entry name" value="SNF2-rel_dom"/>
    <property type="match status" value="1"/>
</dbReference>
<evidence type="ECO:0000256" key="1">
    <source>
        <dbReference type="ARBA" id="ARBA00022801"/>
    </source>
</evidence>
<dbReference type="Pfam" id="PF00271">
    <property type="entry name" value="Helicase_C"/>
    <property type="match status" value="1"/>
</dbReference>
<protein>
    <submittedName>
        <fullName evidence="6">Superfamily II DNA or RNA helicase</fullName>
    </submittedName>
</protein>
<dbReference type="CDD" id="cd18793">
    <property type="entry name" value="SF2_C_SNF"/>
    <property type="match status" value="1"/>
</dbReference>
<dbReference type="PANTHER" id="PTHR10799">
    <property type="entry name" value="SNF2/RAD54 HELICASE FAMILY"/>
    <property type="match status" value="1"/>
</dbReference>
<dbReference type="InterPro" id="IPR027417">
    <property type="entry name" value="P-loop_NTPase"/>
</dbReference>
<evidence type="ECO:0000313" key="7">
    <source>
        <dbReference type="Proteomes" id="UP000698222"/>
    </source>
</evidence>
<keyword evidence="6" id="KW-0347">Helicase</keyword>
<keyword evidence="2" id="KW-0863">Zinc-finger</keyword>
<accession>A0ABS4YP89</accession>
<keyword evidence="6" id="KW-0547">Nucleotide-binding</keyword>
<keyword evidence="7" id="KW-1185">Reference proteome</keyword>
<proteinExistence type="predicted"/>
<dbReference type="RefSeq" id="WP_209893667.1">
    <property type="nucleotide sequence ID" value="NZ_BAAAJV010000016.1"/>
</dbReference>
<dbReference type="InterPro" id="IPR001650">
    <property type="entry name" value="Helicase_C-like"/>
</dbReference>
<dbReference type="EMBL" id="JAGIOC010000001">
    <property type="protein sequence ID" value="MBP2410285.1"/>
    <property type="molecule type" value="Genomic_DNA"/>
</dbReference>
<dbReference type="SUPFAM" id="SSF52540">
    <property type="entry name" value="P-loop containing nucleoside triphosphate hydrolases"/>
    <property type="match status" value="2"/>
</dbReference>
<keyword evidence="6" id="KW-0067">ATP-binding</keyword>
<dbReference type="Proteomes" id="UP000698222">
    <property type="component" value="Unassembled WGS sequence"/>
</dbReference>
<keyword evidence="2" id="KW-0862">Zinc</keyword>
<comment type="caution">
    <text evidence="6">The sequence shown here is derived from an EMBL/GenBank/DDBJ whole genome shotgun (WGS) entry which is preliminary data.</text>
</comment>
<gene>
    <name evidence="6" type="ORF">JOF44_003188</name>
</gene>
<feature type="domain" description="SWIM-type" evidence="3">
    <location>
        <begin position="83"/>
        <end position="109"/>
    </location>
</feature>
<evidence type="ECO:0000313" key="6">
    <source>
        <dbReference type="EMBL" id="MBP2410285.1"/>
    </source>
</evidence>
<dbReference type="Gene3D" id="3.40.50.10810">
    <property type="entry name" value="Tandem AAA-ATPase domain"/>
    <property type="match status" value="1"/>
</dbReference>
<feature type="domain" description="Helicase ATP-binding" evidence="4">
    <location>
        <begin position="491"/>
        <end position="647"/>
    </location>
</feature>
<reference evidence="6 7" key="1">
    <citation type="submission" date="2021-03" db="EMBL/GenBank/DDBJ databases">
        <title>Sequencing the genomes of 1000 actinobacteria strains.</title>
        <authorList>
            <person name="Klenk H.-P."/>
        </authorList>
    </citation>
    <scope>NUCLEOTIDE SEQUENCE [LARGE SCALE GENOMIC DNA]</scope>
    <source>
        <strain evidence="6 7">DSM 14564</strain>
    </source>
</reference>
<dbReference type="InterPro" id="IPR049730">
    <property type="entry name" value="SNF2/RAD54-like_C"/>
</dbReference>
<name>A0ABS4YP89_9MICO</name>
<dbReference type="InterPro" id="IPR038718">
    <property type="entry name" value="SNF2-like_sf"/>
</dbReference>
<sequence length="928" mass="102665">MSSLQHPSHPLALAGSDDPSELLRVTEAWHRQGPNTAGLTAAARERADQHLAAGQVPLLVGIEGRFLLFEFPDGATVHTDQRFFVRGADRCSCGERECRHQLAALRALGQNRFRRSWRSTPVLASADAAGASAAKPVVTGLVLSWDPDSRPRGREAIVLRPSRRTVKGTWHRTLTWDAIGDGIAWLPIVQQNVLRMLDRWRWPHRAGIRLEDHGAELWTLVDSARSAGFEIDADGDLHLADQEIGVDLDLERAPGGLVLRAAPSWDEGAAPTAWSLLGEPAHTILAEHADGVVLHRLTQDVDALALLGAGEVWIPDADLPEFSRTALPRLTTRPAVHLLGTESDLAAPGPPAIRWELVELEDHDWLDLDGTVTVGDEQMPLAVLIQALRSGQRYLAAGGLYIDLDTEEMHRLRRLLETAAALPDEERIRISRHDLDTWEQLSALDGIEADGDRWRTLLRGIRPVDLSDEMLDEAVDAELRPYQLEGYRWLSARWDAGLGGVLADDMGLGKTLQLLAAIRRHRRTDHRPVLVAAPRSVLGTWEQQAAQFVPDLRIRVITSRLTAALEADEADLVVVSHQLLRLDSERYQEVSWAALVLDEAQAAKNPSSQLHRALRAQHRDVTFVVTGTPVQNSLQDLWALIALAAPGLLPPLPEFTVSWRRPIERGSAPELLATLRRRIAPILLRRTKDLVARDLPPKLETTRSLQLAPAHVTRYTTALNKERQRVLGLLDDPERNRVEILAALTRLRLLATDPGTLEAPSAKVCELIDRLEELTGAGHRALVFSQFTSHLRTIREILEQRGITTAYLDGSTVARETVIDDFRTGEQHAFLISLAAGGSGLTLVEADYVFLLDPWWNPAVEEQAIDRTHRIGQDSAVSVYRLVSAETIEEKVLALQESKRALISSVMDPDADITTALDAAQIRELITA</sequence>
<dbReference type="SMART" id="SM00487">
    <property type="entry name" value="DEXDc"/>
    <property type="match status" value="1"/>
</dbReference>
<dbReference type="GO" id="GO:0004386">
    <property type="term" value="F:helicase activity"/>
    <property type="evidence" value="ECO:0007669"/>
    <property type="project" value="UniProtKB-KW"/>
</dbReference>
<dbReference type="Gene3D" id="3.40.50.300">
    <property type="entry name" value="P-loop containing nucleotide triphosphate hydrolases"/>
    <property type="match status" value="1"/>
</dbReference>
<feature type="domain" description="Helicase C-terminal" evidence="5">
    <location>
        <begin position="763"/>
        <end position="914"/>
    </location>
</feature>
<keyword evidence="1" id="KW-0378">Hydrolase</keyword>
<dbReference type="PROSITE" id="PS50966">
    <property type="entry name" value="ZF_SWIM"/>
    <property type="match status" value="1"/>
</dbReference>
<dbReference type="InterPro" id="IPR007527">
    <property type="entry name" value="Znf_SWIM"/>
</dbReference>
<dbReference type="InterPro" id="IPR000330">
    <property type="entry name" value="SNF2_N"/>
</dbReference>
<dbReference type="PROSITE" id="PS51194">
    <property type="entry name" value="HELICASE_CTER"/>
    <property type="match status" value="1"/>
</dbReference>
<keyword evidence="2" id="KW-0479">Metal-binding</keyword>
<evidence type="ECO:0000259" key="3">
    <source>
        <dbReference type="PROSITE" id="PS50966"/>
    </source>
</evidence>
<dbReference type="InterPro" id="IPR014001">
    <property type="entry name" value="Helicase_ATP-bd"/>
</dbReference>
<organism evidence="6 7">
    <name type="scientific">Brachybacterium fresconis</name>
    <dbReference type="NCBI Taxonomy" id="173363"/>
    <lineage>
        <taxon>Bacteria</taxon>
        <taxon>Bacillati</taxon>
        <taxon>Actinomycetota</taxon>
        <taxon>Actinomycetes</taxon>
        <taxon>Micrococcales</taxon>
        <taxon>Dermabacteraceae</taxon>
        <taxon>Brachybacterium</taxon>
    </lineage>
</organism>
<evidence type="ECO:0000256" key="2">
    <source>
        <dbReference type="PROSITE-ProRule" id="PRU00325"/>
    </source>
</evidence>
<evidence type="ECO:0000259" key="4">
    <source>
        <dbReference type="PROSITE" id="PS51192"/>
    </source>
</evidence>
<evidence type="ECO:0000259" key="5">
    <source>
        <dbReference type="PROSITE" id="PS51194"/>
    </source>
</evidence>
<dbReference type="PROSITE" id="PS51192">
    <property type="entry name" value="HELICASE_ATP_BIND_1"/>
    <property type="match status" value="1"/>
</dbReference>
<dbReference type="SMART" id="SM00490">
    <property type="entry name" value="HELICc"/>
    <property type="match status" value="1"/>
</dbReference>